<dbReference type="RefSeq" id="WP_066133682.1">
    <property type="nucleotide sequence ID" value="NZ_CP014525.1"/>
</dbReference>
<evidence type="ECO:0000313" key="6">
    <source>
        <dbReference type="EMBL" id="AMW34458.1"/>
    </source>
</evidence>
<evidence type="ECO:0000313" key="7">
    <source>
        <dbReference type="Proteomes" id="UP000076066"/>
    </source>
</evidence>
<dbReference type="Proteomes" id="UP000076066">
    <property type="component" value="Chromosome"/>
</dbReference>
<comment type="function">
    <text evidence="5">Bifunctional serine/threonine kinase and phosphorylase involved in the regulation of the pyruvate, phosphate dikinase (PPDK) by catalyzing its phosphorylation/dephosphorylation.</text>
</comment>
<evidence type="ECO:0000256" key="1">
    <source>
        <dbReference type="ARBA" id="ARBA00022527"/>
    </source>
</evidence>
<evidence type="ECO:0000256" key="4">
    <source>
        <dbReference type="ARBA" id="ARBA00022777"/>
    </source>
</evidence>
<dbReference type="PANTHER" id="PTHR31756">
    <property type="entry name" value="PYRUVATE, PHOSPHATE DIKINASE REGULATORY PROTEIN 1, CHLOROPLASTIC"/>
    <property type="match status" value="1"/>
</dbReference>
<feature type="binding site" evidence="5">
    <location>
        <begin position="152"/>
        <end position="159"/>
    </location>
    <ligand>
        <name>ADP</name>
        <dbReference type="ChEBI" id="CHEBI:456216"/>
    </ligand>
</feature>
<keyword evidence="4 5" id="KW-0418">Kinase</keyword>
<evidence type="ECO:0000256" key="2">
    <source>
        <dbReference type="ARBA" id="ARBA00022679"/>
    </source>
</evidence>
<keyword evidence="3 5" id="KW-0547">Nucleotide-binding</keyword>
<dbReference type="HAMAP" id="MF_00921">
    <property type="entry name" value="PDRP"/>
    <property type="match status" value="1"/>
</dbReference>
<comment type="catalytic activity">
    <reaction evidence="5">
        <text>N(tele)-phospho-L-histidyl/L-threonyl-[pyruvate, phosphate dikinase] + ADP = N(tele)-phospho-L-histidyl/O-phospho-L-threonyl-[pyruvate, phosphate dikinase] + AMP + H(+)</text>
        <dbReference type="Rhea" id="RHEA:43692"/>
        <dbReference type="Rhea" id="RHEA-COMP:10650"/>
        <dbReference type="Rhea" id="RHEA-COMP:10651"/>
        <dbReference type="ChEBI" id="CHEBI:15378"/>
        <dbReference type="ChEBI" id="CHEBI:30013"/>
        <dbReference type="ChEBI" id="CHEBI:61977"/>
        <dbReference type="ChEBI" id="CHEBI:83586"/>
        <dbReference type="ChEBI" id="CHEBI:456215"/>
        <dbReference type="ChEBI" id="CHEBI:456216"/>
        <dbReference type="EC" id="2.7.11.32"/>
    </reaction>
</comment>
<comment type="similarity">
    <text evidence="5">Belongs to the pyruvate, phosphate/water dikinase regulatory protein family. PDRP subfamily.</text>
</comment>
<name>A0A143DEB7_9PROT</name>
<reference evidence="6 7" key="1">
    <citation type="submission" date="2016-02" db="EMBL/GenBank/DDBJ databases">
        <title>Complete Genome of H5569, the type strain of the newly described species Haematospirillium jordaniae.</title>
        <authorList>
            <person name="Nicholson A.C."/>
            <person name="Humrighouse B.W."/>
            <person name="Loparov V."/>
            <person name="McQuiston J.R."/>
        </authorList>
    </citation>
    <scope>NUCLEOTIDE SEQUENCE [LARGE SCALE GENOMIC DNA]</scope>
    <source>
        <strain evidence="6 7">H5569</strain>
    </source>
</reference>
<evidence type="ECO:0000256" key="3">
    <source>
        <dbReference type="ARBA" id="ARBA00022741"/>
    </source>
</evidence>
<accession>A0A143DEB7</accession>
<protein>
    <recommendedName>
        <fullName evidence="5">Putative pyruvate, phosphate dikinase regulatory protein</fullName>
        <shortName evidence="5">PPDK regulatory protein</shortName>
        <ecNumber evidence="5">2.7.11.32</ecNumber>
        <ecNumber evidence="5">2.7.4.27</ecNumber>
    </recommendedName>
</protein>
<gene>
    <name evidence="6" type="ORF">AY555_03825</name>
</gene>
<dbReference type="KEGG" id="hjo:AY555_03825"/>
<dbReference type="Pfam" id="PF03618">
    <property type="entry name" value="Kinase-PPPase"/>
    <property type="match status" value="1"/>
</dbReference>
<dbReference type="EC" id="2.7.11.32" evidence="5"/>
<dbReference type="GO" id="GO:0005524">
    <property type="term" value="F:ATP binding"/>
    <property type="evidence" value="ECO:0007669"/>
    <property type="project" value="InterPro"/>
</dbReference>
<dbReference type="GeneID" id="53316277"/>
<keyword evidence="1 5" id="KW-0723">Serine/threonine-protein kinase</keyword>
<proteinExistence type="inferred from homology"/>
<keyword evidence="2 5" id="KW-0808">Transferase</keyword>
<dbReference type="PANTHER" id="PTHR31756:SF3">
    <property type="entry name" value="PYRUVATE, PHOSPHATE DIKINASE REGULATORY PROTEIN 1, CHLOROPLASTIC"/>
    <property type="match status" value="1"/>
</dbReference>
<evidence type="ECO:0000256" key="5">
    <source>
        <dbReference type="HAMAP-Rule" id="MF_00921"/>
    </source>
</evidence>
<dbReference type="GO" id="GO:0016776">
    <property type="term" value="F:phosphotransferase activity, phosphate group as acceptor"/>
    <property type="evidence" value="ECO:0007669"/>
    <property type="project" value="UniProtKB-UniRule"/>
</dbReference>
<dbReference type="NCBIfam" id="NF003742">
    <property type="entry name" value="PRK05339.1"/>
    <property type="match status" value="1"/>
</dbReference>
<dbReference type="AlphaFoldDB" id="A0A143DEB7"/>
<dbReference type="EMBL" id="CP014525">
    <property type="protein sequence ID" value="AMW34458.1"/>
    <property type="molecule type" value="Genomic_DNA"/>
</dbReference>
<dbReference type="GO" id="GO:0004674">
    <property type="term" value="F:protein serine/threonine kinase activity"/>
    <property type="evidence" value="ECO:0007669"/>
    <property type="project" value="UniProtKB-UniRule"/>
</dbReference>
<keyword evidence="6" id="KW-0670">Pyruvate</keyword>
<dbReference type="STRING" id="1549855.AY555_03825"/>
<dbReference type="EC" id="2.7.4.27" evidence="5"/>
<dbReference type="OrthoDB" id="9782201at2"/>
<keyword evidence="7" id="KW-1185">Reference proteome</keyword>
<sequence>MADTRGLSIHLVSDSSGETISGIARACLAQFEHLALRQHDWFLIRTSGQTRRLIQGIRDDPGPVLYTVVDPDIRASLEQEFMDLDVPCIPVLDPILNALSAYLGSPVHGKPGRQHVVDAHYLRRMDAIQFTIDHDDGQLLEGLSEADVIVFGVSRTSKTPMCMYLANRGLKAANIPVVPGVILPSDLFSIPGPLIVGLTRDPSVLADIRRHRLKMMGGDIGSVDYADEDRVRDEMSQARRLFTRHAIPVIDMTRKSIEEAAATVMQLYAQKRGSV</sequence>
<organism evidence="6 7">
    <name type="scientific">Haematospirillum jordaniae</name>
    <dbReference type="NCBI Taxonomy" id="1549855"/>
    <lineage>
        <taxon>Bacteria</taxon>
        <taxon>Pseudomonadati</taxon>
        <taxon>Pseudomonadota</taxon>
        <taxon>Alphaproteobacteria</taxon>
        <taxon>Rhodospirillales</taxon>
        <taxon>Novispirillaceae</taxon>
        <taxon>Haematospirillum</taxon>
    </lineage>
</organism>
<dbReference type="InterPro" id="IPR026565">
    <property type="entry name" value="PPDK_reg"/>
</dbReference>
<comment type="catalytic activity">
    <reaction evidence="5">
        <text>N(tele)-phospho-L-histidyl/O-phospho-L-threonyl-[pyruvate, phosphate dikinase] + phosphate + H(+) = N(tele)-phospho-L-histidyl/L-threonyl-[pyruvate, phosphate dikinase] + diphosphate</text>
        <dbReference type="Rhea" id="RHEA:43696"/>
        <dbReference type="Rhea" id="RHEA-COMP:10650"/>
        <dbReference type="Rhea" id="RHEA-COMP:10651"/>
        <dbReference type="ChEBI" id="CHEBI:15378"/>
        <dbReference type="ChEBI" id="CHEBI:30013"/>
        <dbReference type="ChEBI" id="CHEBI:33019"/>
        <dbReference type="ChEBI" id="CHEBI:43474"/>
        <dbReference type="ChEBI" id="CHEBI:61977"/>
        <dbReference type="ChEBI" id="CHEBI:83586"/>
        <dbReference type="EC" id="2.7.4.27"/>
    </reaction>
</comment>
<dbReference type="InterPro" id="IPR005177">
    <property type="entry name" value="Kinase-pyrophosphorylase"/>
</dbReference>
<dbReference type="GO" id="GO:0043531">
    <property type="term" value="F:ADP binding"/>
    <property type="evidence" value="ECO:0007669"/>
    <property type="project" value="UniProtKB-UniRule"/>
</dbReference>